<evidence type="ECO:0000313" key="4">
    <source>
        <dbReference type="EMBL" id="KFI59383.1"/>
    </source>
</evidence>
<evidence type="ECO:0000256" key="1">
    <source>
        <dbReference type="SAM" id="MobiDB-lite"/>
    </source>
</evidence>
<feature type="compositionally biased region" description="Polar residues" evidence="1">
    <location>
        <begin position="201"/>
        <end position="217"/>
    </location>
</feature>
<evidence type="ECO:0000256" key="2">
    <source>
        <dbReference type="SAM" id="Phobius"/>
    </source>
</evidence>
<feature type="compositionally biased region" description="Low complexity" evidence="1">
    <location>
        <begin position="146"/>
        <end position="158"/>
    </location>
</feature>
<dbReference type="AlphaFoldDB" id="D1NVR8"/>
<organism evidence="3 5">
    <name type="scientific">Bifidobacterium gallicum DSM 20093 = LMG 11596</name>
    <dbReference type="NCBI Taxonomy" id="561180"/>
    <lineage>
        <taxon>Bacteria</taxon>
        <taxon>Bacillati</taxon>
        <taxon>Actinomycetota</taxon>
        <taxon>Actinomycetes</taxon>
        <taxon>Bifidobacteriales</taxon>
        <taxon>Bifidobacteriaceae</taxon>
        <taxon>Bifidobacterium</taxon>
    </lineage>
</organism>
<keyword evidence="6" id="KW-1185">Reference proteome</keyword>
<evidence type="ECO:0000313" key="6">
    <source>
        <dbReference type="Proteomes" id="UP000029074"/>
    </source>
</evidence>
<reference evidence="4 6" key="2">
    <citation type="submission" date="2014-03" db="EMBL/GenBank/DDBJ databases">
        <title>Genomics of Bifidobacteria.</title>
        <authorList>
            <person name="Ventura M."/>
            <person name="Milani C."/>
            <person name="Lugli G.A."/>
        </authorList>
    </citation>
    <scope>NUCLEOTIDE SEQUENCE [LARGE SCALE GENOMIC DNA]</scope>
    <source>
        <strain evidence="4 6">LMG 11596</strain>
    </source>
</reference>
<dbReference type="EMBL" id="JGYW01000003">
    <property type="protein sequence ID" value="KFI59383.1"/>
    <property type="molecule type" value="Genomic_DNA"/>
</dbReference>
<evidence type="ECO:0000313" key="5">
    <source>
        <dbReference type="Proteomes" id="UP000003656"/>
    </source>
</evidence>
<dbReference type="EMBL" id="ABXB03000003">
    <property type="protein sequence ID" value="EFA22919.1"/>
    <property type="molecule type" value="Genomic_DNA"/>
</dbReference>
<keyword evidence="2" id="KW-0472">Membrane</keyword>
<dbReference type="RefSeq" id="WP_006295411.1">
    <property type="nucleotide sequence ID" value="NZ_ABXB03000003.1"/>
</dbReference>
<dbReference type="Proteomes" id="UP000003656">
    <property type="component" value="Unassembled WGS sequence"/>
</dbReference>
<proteinExistence type="predicted"/>
<feature type="transmembrane region" description="Helical" evidence="2">
    <location>
        <begin position="163"/>
        <end position="185"/>
    </location>
</feature>
<sequence>MTSLKHHTSQSSGSQTTIENRRKHYAPKAGAQIDDMQPAGARRGADVQSADVKTTQMRPIDIEHMARARMAVTDMDMAHAQVASVMGTSETQASAMGNAVTGSGVTGRSVMGNAPQQTIGRTGDGAGDKSGENGSGYGENGKNGKNGKNPGNGTPKKSPVGKIVIAVIVLIVAGIVVALSCGVFNDCANREVTVEITSTNAPATVSGSHGTAASRSQAADGIGREGRGGSDSGGNGGATAHARSVDATPTHYSY</sequence>
<keyword evidence="2" id="KW-1133">Transmembrane helix</keyword>
<dbReference type="Proteomes" id="UP000029074">
    <property type="component" value="Unassembled WGS sequence"/>
</dbReference>
<protein>
    <submittedName>
        <fullName evidence="3">Uncharacterized protein</fullName>
    </submittedName>
</protein>
<comment type="caution">
    <text evidence="3">The sequence shown here is derived from an EMBL/GenBank/DDBJ whole genome shotgun (WGS) entry which is preliminary data.</text>
</comment>
<name>D1NVR8_9BIFI</name>
<gene>
    <name evidence="4" type="ORF">BGLCM_0493</name>
    <name evidence="3" type="ORF">BIFGAL_03960</name>
</gene>
<feature type="region of interest" description="Disordered" evidence="1">
    <location>
        <begin position="201"/>
        <end position="254"/>
    </location>
</feature>
<keyword evidence="2" id="KW-0812">Transmembrane</keyword>
<accession>D1NVR8</accession>
<evidence type="ECO:0000313" key="3">
    <source>
        <dbReference type="EMBL" id="EFA22919.1"/>
    </source>
</evidence>
<feature type="region of interest" description="Disordered" evidence="1">
    <location>
        <begin position="98"/>
        <end position="158"/>
    </location>
</feature>
<feature type="region of interest" description="Disordered" evidence="1">
    <location>
        <begin position="1"/>
        <end position="55"/>
    </location>
</feature>
<reference evidence="3 5" key="1">
    <citation type="submission" date="2009-11" db="EMBL/GenBank/DDBJ databases">
        <authorList>
            <person name="Weinstock G."/>
            <person name="Sodergren E."/>
            <person name="Clifton S."/>
            <person name="Fulton L."/>
            <person name="Fulton B."/>
            <person name="Courtney L."/>
            <person name="Fronick C."/>
            <person name="Harrison M."/>
            <person name="Strong C."/>
            <person name="Farmer C."/>
            <person name="Delahaunty K."/>
            <person name="Markovic C."/>
            <person name="Hall O."/>
            <person name="Minx P."/>
            <person name="Tomlinson C."/>
            <person name="Mitreva M."/>
            <person name="Nelson J."/>
            <person name="Hou S."/>
            <person name="Wollam A."/>
            <person name="Pepin K.H."/>
            <person name="Johnson M."/>
            <person name="Bhonagiri V."/>
            <person name="Nash W.E."/>
            <person name="Warren W."/>
            <person name="Chinwalla A."/>
            <person name="Mardis E.R."/>
            <person name="Wilson R.K."/>
        </authorList>
    </citation>
    <scope>NUCLEOTIDE SEQUENCE [LARGE SCALE GENOMIC DNA]</scope>
    <source>
        <strain evidence="3 5">DSM 20093</strain>
    </source>
</reference>